<name>A0A023X3F9_RUBRA</name>
<dbReference type="Proteomes" id="UP001281130">
    <property type="component" value="Unassembled WGS sequence"/>
</dbReference>
<evidence type="ECO:0000313" key="2">
    <source>
        <dbReference type="EMBL" id="AHY46888.1"/>
    </source>
</evidence>
<evidence type="ECO:0000313" key="4">
    <source>
        <dbReference type="Proteomes" id="UP000025229"/>
    </source>
</evidence>
<evidence type="ECO:0000313" key="3">
    <source>
        <dbReference type="EMBL" id="MDX5894293.1"/>
    </source>
</evidence>
<feature type="region of interest" description="Disordered" evidence="1">
    <location>
        <begin position="31"/>
        <end position="109"/>
    </location>
</feature>
<feature type="compositionally biased region" description="Basic and acidic residues" evidence="1">
    <location>
        <begin position="51"/>
        <end position="63"/>
    </location>
</feature>
<dbReference type="EMBL" id="CP007514">
    <property type="protein sequence ID" value="AHY46888.1"/>
    <property type="molecule type" value="Genomic_DNA"/>
</dbReference>
<dbReference type="HOGENOM" id="CLU_2182000_0_0_11"/>
<dbReference type="Proteomes" id="UP000025229">
    <property type="component" value="Chromosome"/>
</dbReference>
<proteinExistence type="predicted"/>
<accession>A0A023X3F9</accession>
<dbReference type="KEGG" id="rrd:RradSPS_1605"/>
<sequence length="109" mass="11714">MYVQLDRIEDGKWAVLLPYPDGGRALDVARERLPEDASPGDVFRLDPAGGLERDASRTERARAESAALQGELLGSEPPGSERESRDGTGTGTEREAGRKDNERDGGGGF</sequence>
<dbReference type="OrthoDB" id="164847at2"/>
<gene>
    <name evidence="2" type="ORF">RradSPS_1605</name>
    <name evidence="3" type="ORF">SIL72_09680</name>
</gene>
<protein>
    <submittedName>
        <fullName evidence="3">DUF3006 domain-containing protein</fullName>
    </submittedName>
</protein>
<dbReference type="AlphaFoldDB" id="A0A023X3F9"/>
<feature type="compositionally biased region" description="Basic and acidic residues" evidence="1">
    <location>
        <begin position="79"/>
        <end position="109"/>
    </location>
</feature>
<reference evidence="2 4" key="1">
    <citation type="submission" date="2014-03" db="EMBL/GenBank/DDBJ databases">
        <title>Complete genome sequence of the Radio-Resistant Rubrobacter radiotolerans RSPS-4.</title>
        <authorList>
            <person name="Egas C.C."/>
            <person name="Barroso C.C."/>
            <person name="Froufe H.J.C."/>
            <person name="Pacheco J.J."/>
            <person name="Albuquerque L.L."/>
            <person name="da Costa M.M.S."/>
        </authorList>
    </citation>
    <scope>NUCLEOTIDE SEQUENCE [LARGE SCALE GENOMIC DNA]</scope>
    <source>
        <strain evidence="2 4">RSPS-4</strain>
    </source>
</reference>
<dbReference type="EMBL" id="JAWXXX010000001">
    <property type="protein sequence ID" value="MDX5894293.1"/>
    <property type="molecule type" value="Genomic_DNA"/>
</dbReference>
<dbReference type="InterPro" id="IPR021377">
    <property type="entry name" value="DUF3006"/>
</dbReference>
<dbReference type="RefSeq" id="WP_038681851.1">
    <property type="nucleotide sequence ID" value="NZ_CP007514.1"/>
</dbReference>
<reference evidence="3" key="2">
    <citation type="submission" date="2023-11" db="EMBL/GenBank/DDBJ databases">
        <title>MicrobeMod: A computational toolkit for identifying prokaryotic methylation and restriction-modification with nanopore sequencing.</title>
        <authorList>
            <person name="Crits-Christoph A."/>
            <person name="Kang S.C."/>
            <person name="Lee H."/>
            <person name="Ostrov N."/>
        </authorList>
    </citation>
    <scope>NUCLEOTIDE SEQUENCE</scope>
    <source>
        <strain evidence="3">ATCC 51242</strain>
    </source>
</reference>
<keyword evidence="4" id="KW-1185">Reference proteome</keyword>
<organism evidence="2 4">
    <name type="scientific">Rubrobacter radiotolerans</name>
    <name type="common">Arthrobacter radiotolerans</name>
    <dbReference type="NCBI Taxonomy" id="42256"/>
    <lineage>
        <taxon>Bacteria</taxon>
        <taxon>Bacillati</taxon>
        <taxon>Actinomycetota</taxon>
        <taxon>Rubrobacteria</taxon>
        <taxon>Rubrobacterales</taxon>
        <taxon>Rubrobacteraceae</taxon>
        <taxon>Rubrobacter</taxon>
    </lineage>
</organism>
<dbReference type="Pfam" id="PF11213">
    <property type="entry name" value="DUF3006"/>
    <property type="match status" value="1"/>
</dbReference>
<evidence type="ECO:0000256" key="1">
    <source>
        <dbReference type="SAM" id="MobiDB-lite"/>
    </source>
</evidence>
<dbReference type="STRING" id="42256.RradSPS_1605"/>